<evidence type="ECO:0000313" key="3">
    <source>
        <dbReference type="Proteomes" id="UP000004508"/>
    </source>
</evidence>
<sequence length="327" mass="36636">MILRYYKMQSTMSNSFEQGTAPRVLFFGMQGTFSALALSALLEAGIDVRGVVIPGGAIPGRATPAITRYENPLPARTMLPLAHTSLHTNIVQIATKQHLPLWKVSRLNDPTTHAILADYEPDLVCVACFSRLIPARILDLPRLGCLNVHPSLLPANRGPEPLFWTFREHQHETGITIHLMDRGMDSGPIVLQERIEIPDGMSYELLETRCAERGGALLAQAAWQLYRDEAQIAEQDEALSSYHSFPAYEDLGIPVDQWDAREVYNFISGVGHWESPLHIEAPDSELETLEVRNCYSYSLEPLEDKRRVIDEGGPLVVRCKQGWVRVV</sequence>
<keyword evidence="3" id="KW-1185">Reference proteome</keyword>
<gene>
    <name evidence="2" type="ORF">Krac_0413</name>
</gene>
<evidence type="ECO:0000313" key="2">
    <source>
        <dbReference type="EMBL" id="EFH79889.1"/>
    </source>
</evidence>
<accession>D6U7M8</accession>
<dbReference type="Pfam" id="PF00551">
    <property type="entry name" value="Formyl_trans_N"/>
    <property type="match status" value="1"/>
</dbReference>
<dbReference type="PANTHER" id="PTHR11138">
    <property type="entry name" value="METHIONYL-TRNA FORMYLTRANSFERASE"/>
    <property type="match status" value="1"/>
</dbReference>
<dbReference type="InParanoid" id="D6U7M8"/>
<dbReference type="STRING" id="485913.Krac_0413"/>
<dbReference type="SUPFAM" id="SSF53328">
    <property type="entry name" value="Formyltransferase"/>
    <property type="match status" value="1"/>
</dbReference>
<organism evidence="2 3">
    <name type="scientific">Ktedonobacter racemifer DSM 44963</name>
    <dbReference type="NCBI Taxonomy" id="485913"/>
    <lineage>
        <taxon>Bacteria</taxon>
        <taxon>Bacillati</taxon>
        <taxon>Chloroflexota</taxon>
        <taxon>Ktedonobacteria</taxon>
        <taxon>Ktedonobacterales</taxon>
        <taxon>Ktedonobacteraceae</taxon>
        <taxon>Ktedonobacter</taxon>
    </lineage>
</organism>
<comment type="caution">
    <text evidence="2">The sequence shown here is derived from an EMBL/GenBank/DDBJ whole genome shotgun (WGS) entry which is preliminary data.</text>
</comment>
<dbReference type="AlphaFoldDB" id="D6U7M8"/>
<proteinExistence type="predicted"/>
<dbReference type="Proteomes" id="UP000004508">
    <property type="component" value="Unassembled WGS sequence"/>
</dbReference>
<dbReference type="eggNOG" id="COG0223">
    <property type="taxonomic scope" value="Bacteria"/>
</dbReference>
<keyword evidence="2" id="KW-0808">Transferase</keyword>
<dbReference type="InterPro" id="IPR036477">
    <property type="entry name" value="Formyl_transf_N_sf"/>
</dbReference>
<name>D6U7M8_KTERA</name>
<dbReference type="InterPro" id="IPR002376">
    <property type="entry name" value="Formyl_transf_N"/>
</dbReference>
<dbReference type="GO" id="GO:0005829">
    <property type="term" value="C:cytosol"/>
    <property type="evidence" value="ECO:0007669"/>
    <property type="project" value="TreeGrafter"/>
</dbReference>
<reference evidence="2 3" key="1">
    <citation type="journal article" date="2011" name="Stand. Genomic Sci.">
        <title>Non-contiguous finished genome sequence and contextual data of the filamentous soil bacterium Ktedonobacter racemifer type strain (SOSP1-21).</title>
        <authorList>
            <person name="Chang Y.J."/>
            <person name="Land M."/>
            <person name="Hauser L."/>
            <person name="Chertkov O."/>
            <person name="Del Rio T.G."/>
            <person name="Nolan M."/>
            <person name="Copeland A."/>
            <person name="Tice H."/>
            <person name="Cheng J.F."/>
            <person name="Lucas S."/>
            <person name="Han C."/>
            <person name="Goodwin L."/>
            <person name="Pitluck S."/>
            <person name="Ivanova N."/>
            <person name="Ovchinikova G."/>
            <person name="Pati A."/>
            <person name="Chen A."/>
            <person name="Palaniappan K."/>
            <person name="Mavromatis K."/>
            <person name="Liolios K."/>
            <person name="Brettin T."/>
            <person name="Fiebig A."/>
            <person name="Rohde M."/>
            <person name="Abt B."/>
            <person name="Goker M."/>
            <person name="Detter J.C."/>
            <person name="Woyke T."/>
            <person name="Bristow J."/>
            <person name="Eisen J.A."/>
            <person name="Markowitz V."/>
            <person name="Hugenholtz P."/>
            <person name="Kyrpides N.C."/>
            <person name="Klenk H.P."/>
            <person name="Lapidus A."/>
        </authorList>
    </citation>
    <scope>NUCLEOTIDE SEQUENCE [LARGE SCALE GENOMIC DNA]</scope>
    <source>
        <strain evidence="3">DSM 44963</strain>
    </source>
</reference>
<dbReference type="PANTHER" id="PTHR11138:SF5">
    <property type="entry name" value="METHIONYL-TRNA FORMYLTRANSFERASE, MITOCHONDRIAL"/>
    <property type="match status" value="1"/>
</dbReference>
<dbReference type="GO" id="GO:0004479">
    <property type="term" value="F:methionyl-tRNA formyltransferase activity"/>
    <property type="evidence" value="ECO:0007669"/>
    <property type="project" value="TreeGrafter"/>
</dbReference>
<protein>
    <submittedName>
        <fullName evidence="2">Formyl transferase domain protein</fullName>
    </submittedName>
</protein>
<evidence type="ECO:0000259" key="1">
    <source>
        <dbReference type="Pfam" id="PF00551"/>
    </source>
</evidence>
<dbReference type="EMBL" id="ADVG01000005">
    <property type="protein sequence ID" value="EFH79889.1"/>
    <property type="molecule type" value="Genomic_DNA"/>
</dbReference>
<dbReference type="Gene3D" id="3.40.50.12230">
    <property type="match status" value="1"/>
</dbReference>
<feature type="domain" description="Formyl transferase N-terminal" evidence="1">
    <location>
        <begin position="94"/>
        <end position="221"/>
    </location>
</feature>